<accession>A0A1B1TFR7</accession>
<name>A0A1B1TFR7_9ARCH</name>
<proteinExistence type="predicted"/>
<protein>
    <submittedName>
        <fullName evidence="1">Uncharacterized protein</fullName>
    </submittedName>
</protein>
<organism evidence="1">
    <name type="scientific">uncultured Poseidoniia archaeon</name>
    <dbReference type="NCBI Taxonomy" id="1697135"/>
    <lineage>
        <taxon>Archaea</taxon>
        <taxon>Methanobacteriati</taxon>
        <taxon>Thermoplasmatota</taxon>
        <taxon>Candidatus Poseidoniia</taxon>
        <taxon>environmental samples</taxon>
    </lineage>
</organism>
<dbReference type="EMBL" id="KP211924">
    <property type="protein sequence ID" value="ANV81129.1"/>
    <property type="molecule type" value="Genomic_DNA"/>
</dbReference>
<reference evidence="1" key="2">
    <citation type="journal article" date="2015" name="ISME J.">
        <title>A new class of marine Euryarchaeota group II from the Mediterranean deep chlorophyll maximum.</title>
        <authorList>
            <person name="Martin-Cuadrado A.B."/>
            <person name="Garcia-Heredia I."/>
            <person name="Molto A.G."/>
            <person name="Lopez-Ubeda R."/>
            <person name="Kimes N."/>
            <person name="Lopez-Garcia P."/>
            <person name="Moreira D."/>
            <person name="Rodriguez-Valera F."/>
        </authorList>
    </citation>
    <scope>NUCLEOTIDE SEQUENCE</scope>
</reference>
<evidence type="ECO:0000313" key="1">
    <source>
        <dbReference type="EMBL" id="ANV81129.1"/>
    </source>
</evidence>
<reference evidence="1" key="1">
    <citation type="submission" date="2014-11" db="EMBL/GenBank/DDBJ databases">
        <authorList>
            <person name="Zhu J."/>
            <person name="Qi W."/>
            <person name="Song R."/>
        </authorList>
    </citation>
    <scope>NUCLEOTIDE SEQUENCE</scope>
</reference>
<sequence>MRLLVVSGILLIFLSSVSGAGGINEQMSLEGTGLVDINYQEYVEASKSFQIEIELDSQASENETKVVWVTQICINTGVCYPPENNDEWLTEDGKKLIGSIDIDEDASYINWRFKMNWSDGDEENFPQSGFGWKVWSSCWFDGEKWGGIDDSCNSVKGESKINTYSRIASIMAVFTVLFLFLSKKFSS</sequence>
<dbReference type="AlphaFoldDB" id="A0A1B1TFR7"/>